<dbReference type="InterPro" id="IPR011257">
    <property type="entry name" value="DNA_glycosylase"/>
</dbReference>
<dbReference type="GO" id="GO:0006281">
    <property type="term" value="P:DNA repair"/>
    <property type="evidence" value="ECO:0007669"/>
    <property type="project" value="InterPro"/>
</dbReference>
<dbReference type="Gene3D" id="1.10.1670.10">
    <property type="entry name" value="Helix-hairpin-Helix base-excision DNA repair enzymes (C-terminal)"/>
    <property type="match status" value="1"/>
</dbReference>
<dbReference type="KEGG" id="pfm:Pyrfu_0847"/>
<dbReference type="EMBL" id="CP002838">
    <property type="protein sequence ID" value="AEM38716.1"/>
    <property type="molecule type" value="Genomic_DNA"/>
</dbReference>
<evidence type="ECO:0000313" key="2">
    <source>
        <dbReference type="Proteomes" id="UP000001037"/>
    </source>
</evidence>
<name>G0EDU7_PYRF1</name>
<dbReference type="GO" id="GO:0003824">
    <property type="term" value="F:catalytic activity"/>
    <property type="evidence" value="ECO:0007669"/>
    <property type="project" value="InterPro"/>
</dbReference>
<dbReference type="AlphaFoldDB" id="G0EDU7"/>
<sequence length="238" mass="27336">MYGWRTGAILWAEDRRVCCEGCLLNELIAWSGLWMTGSPRDFGLGEGPVIGLSVSPWDDKLIFSSIFLSQNTSYARVLAWMEKLAPFIIEEKIERVEQLAAELGSYQVRLLPLALRRYIEARLAVYASNIWAARRILLTIPHVGVKIAHAHLLFTMYSGFPFPVDRHLRRMVGGNPVLPDKRLCKSYPCPRCPHRDSCTVWRLYKMYGLRAGLYQTLVWLQSQTPSAKRRLLERILLT</sequence>
<gene>
    <name evidence="1" type="ordered locus">Pyrfu_0847</name>
</gene>
<dbReference type="Gene3D" id="1.10.340.30">
    <property type="entry name" value="Hypothetical protein, domain 2"/>
    <property type="match status" value="1"/>
</dbReference>
<protein>
    <recommendedName>
        <fullName evidence="3">HhH-GPD family protein</fullName>
    </recommendedName>
</protein>
<dbReference type="Proteomes" id="UP000001037">
    <property type="component" value="Chromosome"/>
</dbReference>
<dbReference type="InterPro" id="IPR023170">
    <property type="entry name" value="HhH_base_excis_C"/>
</dbReference>
<dbReference type="HOGENOM" id="CLU_1127125_0_0_2"/>
<accession>G0EDU7</accession>
<evidence type="ECO:0008006" key="3">
    <source>
        <dbReference type="Google" id="ProtNLM"/>
    </source>
</evidence>
<proteinExistence type="predicted"/>
<dbReference type="eggNOG" id="arCOG00465">
    <property type="taxonomic scope" value="Archaea"/>
</dbReference>
<organism evidence="1 2">
    <name type="scientific">Pyrolobus fumarii (strain DSM 11204 / 1A)</name>
    <dbReference type="NCBI Taxonomy" id="694429"/>
    <lineage>
        <taxon>Archaea</taxon>
        <taxon>Thermoproteota</taxon>
        <taxon>Thermoprotei</taxon>
        <taxon>Desulfurococcales</taxon>
        <taxon>Pyrodictiaceae</taxon>
        <taxon>Pyrolobus</taxon>
    </lineage>
</organism>
<dbReference type="SUPFAM" id="SSF48150">
    <property type="entry name" value="DNA-glycosylase"/>
    <property type="match status" value="1"/>
</dbReference>
<dbReference type="InParanoid" id="G0EDU7"/>
<evidence type="ECO:0000313" key="1">
    <source>
        <dbReference type="EMBL" id="AEM38716.1"/>
    </source>
</evidence>
<keyword evidence="2" id="KW-1185">Reference proteome</keyword>
<reference evidence="1 2" key="1">
    <citation type="journal article" date="2011" name="Stand. Genomic Sci.">
        <title>Complete genome sequence of the hyperthermophilic chemolithoautotroph Pyrolobus fumarii type strain (1A).</title>
        <authorList>
            <person name="Anderson I."/>
            <person name="Goker M."/>
            <person name="Nolan M."/>
            <person name="Lucas S."/>
            <person name="Hammon N."/>
            <person name="Deshpande S."/>
            <person name="Cheng J.F."/>
            <person name="Tapia R."/>
            <person name="Han C."/>
            <person name="Goodwin L."/>
            <person name="Pitluck S."/>
            <person name="Huntemann M."/>
            <person name="Liolios K."/>
            <person name="Ivanova N."/>
            <person name="Pagani I."/>
            <person name="Mavromatis K."/>
            <person name="Ovchinikova G."/>
            <person name="Pati A."/>
            <person name="Chen A."/>
            <person name="Palaniappan K."/>
            <person name="Land M."/>
            <person name="Hauser L."/>
            <person name="Brambilla E.M."/>
            <person name="Huber H."/>
            <person name="Yasawong M."/>
            <person name="Rohde M."/>
            <person name="Spring S."/>
            <person name="Abt B."/>
            <person name="Sikorski J."/>
            <person name="Wirth R."/>
            <person name="Detter J.C."/>
            <person name="Woyke T."/>
            <person name="Bristow J."/>
            <person name="Eisen J.A."/>
            <person name="Markowitz V."/>
            <person name="Hugenholtz P."/>
            <person name="Kyrpides N.C."/>
            <person name="Klenk H.P."/>
            <person name="Lapidus A."/>
        </authorList>
    </citation>
    <scope>NUCLEOTIDE SEQUENCE [LARGE SCALE GENOMIC DNA]</scope>
    <source>
        <strain evidence="2">DSM 11204 / 1A</strain>
    </source>
</reference>